<dbReference type="InterPro" id="IPR010052">
    <property type="entry name" value="T2SS_protein-GspI"/>
</dbReference>
<evidence type="ECO:0000256" key="1">
    <source>
        <dbReference type="ARBA" id="ARBA00004377"/>
    </source>
</evidence>
<keyword evidence="5 9" id="KW-0997">Cell inner membrane</keyword>
<sequence length="127" mass="13871">MTGRSTMKKDPGFTLLEVMVALFIFSIAVLALLATRNQSIRLNEVARDQVILTLLADRKMAEAIGAGFVPAGEASGFFGTHYKGYRWKEVISPSPFPVIRQIKVTVTKGRGKNKISLSLVSFVSSLP</sequence>
<dbReference type="AlphaFoldDB" id="A0A059XZC2"/>
<gene>
    <name evidence="10" type="ORF">Y981_06740</name>
</gene>
<dbReference type="EMBL" id="CP007243">
    <property type="protein sequence ID" value="AIA30567.1"/>
    <property type="molecule type" value="Genomic_DNA"/>
</dbReference>
<dbReference type="PANTHER" id="PTHR38779">
    <property type="entry name" value="TYPE II SECRETION SYSTEM PROTEIN I-RELATED"/>
    <property type="match status" value="1"/>
</dbReference>
<proteinExistence type="inferred from homology"/>
<keyword evidence="4 9" id="KW-0488">Methylation</keyword>
<name>A0A059XZC2_9BACT</name>
<evidence type="ECO:0000256" key="7">
    <source>
        <dbReference type="ARBA" id="ARBA00022989"/>
    </source>
</evidence>
<evidence type="ECO:0000256" key="5">
    <source>
        <dbReference type="ARBA" id="ARBA00022519"/>
    </source>
</evidence>
<comment type="PTM">
    <text evidence="9">Cleaved by prepilin peptidase.</text>
</comment>
<dbReference type="GO" id="GO:0015627">
    <property type="term" value="C:type II protein secretion system complex"/>
    <property type="evidence" value="ECO:0007669"/>
    <property type="project" value="UniProtKB-UniRule"/>
</dbReference>
<dbReference type="Pfam" id="PF07963">
    <property type="entry name" value="N_methyl"/>
    <property type="match status" value="1"/>
</dbReference>
<comment type="similarity">
    <text evidence="2 9">Belongs to the GSP I family.</text>
</comment>
<keyword evidence="11" id="KW-1185">Reference proteome</keyword>
<dbReference type="GO" id="GO:0015628">
    <property type="term" value="P:protein secretion by the type II secretion system"/>
    <property type="evidence" value="ECO:0007669"/>
    <property type="project" value="UniProtKB-UniRule"/>
</dbReference>
<keyword evidence="6 9" id="KW-0812">Transmembrane</keyword>
<keyword evidence="3" id="KW-1003">Cell membrane</keyword>
<comment type="function">
    <text evidence="9">Component of the type II secretion system required for the energy-dependent secretion of extracellular factors such as proteases and toxins from the periplasm.</text>
</comment>
<reference evidence="10 11" key="2">
    <citation type="journal article" date="2015" name="Biomed. Res. Int.">
        <title>Effects of Arsenite Resistance on the Growth and Functional Gene Expression of Leptospirillum ferriphilum and Acidithiobacillus thiooxidans in Pure Culture and Coculture.</title>
        <authorList>
            <person name="Jiang H."/>
            <person name="Liang Y."/>
            <person name="Yin H."/>
            <person name="Xiao Y."/>
            <person name="Guo X."/>
            <person name="Xu Y."/>
            <person name="Hu Q."/>
            <person name="Liu H."/>
            <person name="Liu X."/>
        </authorList>
    </citation>
    <scope>NUCLEOTIDE SEQUENCE [LARGE SCALE GENOMIC DNA]</scope>
    <source>
        <strain evidence="10 11">YSK</strain>
    </source>
</reference>
<evidence type="ECO:0000313" key="10">
    <source>
        <dbReference type="EMBL" id="AIA30567.1"/>
    </source>
</evidence>
<dbReference type="Proteomes" id="UP000027059">
    <property type="component" value="Chromosome"/>
</dbReference>
<accession>A0A059XZC2</accession>
<evidence type="ECO:0000313" key="11">
    <source>
        <dbReference type="Proteomes" id="UP000027059"/>
    </source>
</evidence>
<evidence type="ECO:0000256" key="8">
    <source>
        <dbReference type="ARBA" id="ARBA00023136"/>
    </source>
</evidence>
<evidence type="ECO:0000256" key="9">
    <source>
        <dbReference type="RuleBase" id="RU368030"/>
    </source>
</evidence>
<dbReference type="RefSeq" id="WP_014961105.1">
    <property type="nucleotide sequence ID" value="NZ_CP007243.1"/>
</dbReference>
<comment type="subunit">
    <text evidence="9">Type II secretion is composed of four main components: the outer membrane complex, the inner membrane complex, the cytoplasmic secretion ATPase and the periplasm-spanning pseudopilus.</text>
</comment>
<dbReference type="NCBIfam" id="TIGR02532">
    <property type="entry name" value="IV_pilin_GFxxxE"/>
    <property type="match status" value="1"/>
</dbReference>
<evidence type="ECO:0000256" key="3">
    <source>
        <dbReference type="ARBA" id="ARBA00022475"/>
    </source>
</evidence>
<dbReference type="PANTHER" id="PTHR38779:SF2">
    <property type="entry name" value="TYPE II SECRETION SYSTEM PROTEIN I-RELATED"/>
    <property type="match status" value="1"/>
</dbReference>
<organism evidence="10 11">
    <name type="scientific">Leptospirillum ferriphilum YSK</name>
    <dbReference type="NCBI Taxonomy" id="1441628"/>
    <lineage>
        <taxon>Bacteria</taxon>
        <taxon>Pseudomonadati</taxon>
        <taxon>Nitrospirota</taxon>
        <taxon>Nitrospiria</taxon>
        <taxon>Nitrospirales</taxon>
        <taxon>Nitrospiraceae</taxon>
        <taxon>Leptospirillum</taxon>
    </lineage>
</organism>
<dbReference type="InterPro" id="IPR012902">
    <property type="entry name" value="N_methyl_site"/>
</dbReference>
<protein>
    <recommendedName>
        <fullName evidence="9">Type II secretion system protein I</fullName>
        <shortName evidence="9">T2SS minor pseudopilin I</shortName>
    </recommendedName>
</protein>
<dbReference type="HOGENOM" id="CLU_121289_8_0_0"/>
<reference evidence="11" key="1">
    <citation type="submission" date="2014-02" db="EMBL/GenBank/DDBJ databases">
        <title>Complete genome sequence and comparative genomic analysis of the nitrogen-fixing bacterium Leptospirillum ferriphilum YSK.</title>
        <authorList>
            <person name="Guo X."/>
            <person name="Yin H."/>
            <person name="Liang Y."/>
            <person name="Hu Q."/>
            <person name="Ma L."/>
            <person name="Xiao Y."/>
            <person name="Zhang X."/>
            <person name="Qiu G."/>
            <person name="Liu X."/>
        </authorList>
    </citation>
    <scope>NUCLEOTIDE SEQUENCE [LARGE SCALE GENOMIC DNA]</scope>
    <source>
        <strain evidence="11">YSK</strain>
    </source>
</reference>
<keyword evidence="8 9" id="KW-0472">Membrane</keyword>
<evidence type="ECO:0000256" key="6">
    <source>
        <dbReference type="ARBA" id="ARBA00022692"/>
    </source>
</evidence>
<evidence type="ECO:0000256" key="4">
    <source>
        <dbReference type="ARBA" id="ARBA00022481"/>
    </source>
</evidence>
<evidence type="ECO:0000256" key="2">
    <source>
        <dbReference type="ARBA" id="ARBA00008358"/>
    </source>
</evidence>
<feature type="transmembrane region" description="Helical" evidence="9">
    <location>
        <begin position="12"/>
        <end position="34"/>
    </location>
</feature>
<dbReference type="NCBIfam" id="TIGR01707">
    <property type="entry name" value="gspI"/>
    <property type="match status" value="1"/>
</dbReference>
<keyword evidence="7 9" id="KW-1133">Transmembrane helix</keyword>
<dbReference type="KEGG" id="lfp:Y981_06740"/>
<comment type="subcellular location">
    <subcellularLocation>
        <location evidence="1 9">Cell inner membrane</location>
        <topology evidence="1 9">Single-pass membrane protein</topology>
    </subcellularLocation>
</comment>
<dbReference type="GO" id="GO:0005886">
    <property type="term" value="C:plasma membrane"/>
    <property type="evidence" value="ECO:0007669"/>
    <property type="project" value="UniProtKB-SubCell"/>
</dbReference>